<dbReference type="AlphaFoldDB" id="A0A366XTR1"/>
<proteinExistence type="predicted"/>
<name>A0A366XTR1_9BACI</name>
<dbReference type="Proteomes" id="UP000253314">
    <property type="component" value="Unassembled WGS sequence"/>
</dbReference>
<dbReference type="RefSeq" id="WP_113808297.1">
    <property type="nucleotide sequence ID" value="NZ_QOCW01000035.1"/>
</dbReference>
<reference evidence="1 2" key="1">
    <citation type="submission" date="2018-07" db="EMBL/GenBank/DDBJ databases">
        <title>Lottiidibacillus patelloidae gen. nov., sp. nov., isolated from the intestinal tract of a marine limpet and the reclassification of B. taeanensis BH030017T, B. algicola KMM 3737T and B. hwajinpoensis SW-72T as genus Lottiidibacillus.</title>
        <authorList>
            <person name="Liu R."/>
            <person name="Huang Z."/>
        </authorList>
    </citation>
    <scope>NUCLEOTIDE SEQUENCE [LARGE SCALE GENOMIC DNA]</scope>
    <source>
        <strain evidence="1 2">BH030017</strain>
    </source>
</reference>
<evidence type="ECO:0000313" key="1">
    <source>
        <dbReference type="EMBL" id="RBW67534.1"/>
    </source>
</evidence>
<protein>
    <recommendedName>
        <fullName evidence="3">Flagellar hook-length control protein-like C-terminal domain-containing protein</fullName>
    </recommendedName>
</protein>
<dbReference type="OrthoDB" id="2351076at2"/>
<organism evidence="1 2">
    <name type="scientific">Bacillus taeanensis</name>
    <dbReference type="NCBI Taxonomy" id="273032"/>
    <lineage>
        <taxon>Bacteria</taxon>
        <taxon>Bacillati</taxon>
        <taxon>Bacillota</taxon>
        <taxon>Bacilli</taxon>
        <taxon>Bacillales</taxon>
        <taxon>Bacillaceae</taxon>
        <taxon>Bacillus</taxon>
    </lineage>
</organism>
<accession>A0A366XTR1</accession>
<evidence type="ECO:0000313" key="2">
    <source>
        <dbReference type="Proteomes" id="UP000253314"/>
    </source>
</evidence>
<dbReference type="EMBL" id="QOCW01000035">
    <property type="protein sequence ID" value="RBW67534.1"/>
    <property type="molecule type" value="Genomic_DNA"/>
</dbReference>
<comment type="caution">
    <text evidence="1">The sequence shown here is derived from an EMBL/GenBank/DDBJ whole genome shotgun (WGS) entry which is preliminary data.</text>
</comment>
<gene>
    <name evidence="1" type="ORF">DS031_21885</name>
</gene>
<sequence>MNINQAALQLFHSYGHQKVSLSEGQLFVGKVTKLFSGGFAQLEAVNMKLTAKLEIPLSAGKSYLFQVEKLDEMPHLKLVEARGAFSSYNDATIISKVILRQLSLSSSGQNIQFVRRLLDEGLPISKSLLTSSIQWFNNGEITTHEMAAVKTLVQHQLPLTEQTFKAILILFSKESLTSLLTDLSRVIEEAEPSSVNVEKVQQVIRQLLELTRNVKEELAVNDSKGPQSSPFLLLKQLIHLLGVNYENAVHRFSLQTMSSKNFEEELHTLKPLLLNILNEESSSPLKMMAEQVVNRLTGIQLANYEDFLQTILFQIPFGDKTLNQDAVIQWQDKKKNGKIDADFCRILFHLTLKNLKETVVDVQVQNRIVSIQIYTEHKMAVETVNVLSGLLKKQLANFNYHLSHVKFVEPVKKKSFHSPSLHEKLFHSYKGVDIQV</sequence>
<keyword evidence="2" id="KW-1185">Reference proteome</keyword>
<evidence type="ECO:0008006" key="3">
    <source>
        <dbReference type="Google" id="ProtNLM"/>
    </source>
</evidence>